<dbReference type="InParanoid" id="T0S9S7"/>
<dbReference type="Gene3D" id="1.10.238.10">
    <property type="entry name" value="EF-hand"/>
    <property type="match status" value="1"/>
</dbReference>
<comment type="similarity">
    <text evidence="2 8">Belongs to the PPP phosphatase family.</text>
</comment>
<sequence>MGNKQGKPARSKSVGDKPVTNKAKETTDKIVPSNETATPESPPDQEEIIEQWKLFNDLENREEADVLQLSRFLQALHDHMPASTTTASAKPTLQKLISSDEHIGPIDISDLYKGVHLDQPLSLANVHGLIGSFKRAASLHRSYVVQILGDATRLLQALPNVQRASIAPAKHITIIGDLHGQLDDLLLILRENGLPSATNPYIFNGDFVDRGASSIEVVLLLLSLFVLYPRHVFLNRGNHEDESVNERFGFKKECLAKYDVEIYDLFSLCFQQLPIATVLDDRVLVLHGGLPRWHPLLADWDAIPRADFFGTKHTNRSLKGTLSHTDQAMQSVCDILWSDPQPERGWKESFRGAGIQYGPDLVKDFLATNALALIVRSHECVPNGFAWPFGEETPLVTLFSASNYTRTGNAGAFMHLPADATEPPTFHRYRATASEHDFIGGNLDGLYSVILSHRDELRTAFEAEDASKRGLVSVDTWQRVMEDVLHMGLDWAKLLPLVTSVDHGDVAYIAFLDRYQSSATAATPAKRQAFNSLYRHRYRIEALFHALDRDGNGVITLDEFQDGLAILNQHLPKDILPFDHPDELLRAIDFSHDNRVNINEFMECFRLHANLTVQAKWRRARTKLKAMHHLGMLKPAVRADVA</sequence>
<comment type="cofactor">
    <cofactor evidence="1">
        <name>Mn(2+)</name>
        <dbReference type="ChEBI" id="CHEBI:29035"/>
    </cofactor>
</comment>
<dbReference type="SMART" id="SM00156">
    <property type="entry name" value="PP2Ac"/>
    <property type="match status" value="1"/>
</dbReference>
<dbReference type="RefSeq" id="XP_008604602.1">
    <property type="nucleotide sequence ID" value="XM_008606380.1"/>
</dbReference>
<dbReference type="InterPro" id="IPR051134">
    <property type="entry name" value="PPP_phosphatase"/>
</dbReference>
<evidence type="ECO:0000256" key="6">
    <source>
        <dbReference type="ARBA" id="ARBA00022837"/>
    </source>
</evidence>
<dbReference type="PANTHER" id="PTHR45668:SF5">
    <property type="entry name" value="SERINE_THREONINE-PROTEIN PHOSPHATASE 5"/>
    <property type="match status" value="1"/>
</dbReference>
<evidence type="ECO:0000256" key="2">
    <source>
        <dbReference type="ARBA" id="ARBA00008294"/>
    </source>
</evidence>
<dbReference type="AlphaFoldDB" id="T0S9S7"/>
<dbReference type="InterPro" id="IPR018247">
    <property type="entry name" value="EF_Hand_1_Ca_BS"/>
</dbReference>
<dbReference type="GeneID" id="19941604"/>
<gene>
    <name evidence="11" type="ORF">SDRG_00877</name>
</gene>
<evidence type="ECO:0000256" key="8">
    <source>
        <dbReference type="RuleBase" id="RU004273"/>
    </source>
</evidence>
<dbReference type="PROSITE" id="PS00125">
    <property type="entry name" value="SER_THR_PHOSPHATASE"/>
    <property type="match status" value="1"/>
</dbReference>
<name>T0S9S7_SAPDV</name>
<evidence type="ECO:0000256" key="7">
    <source>
        <dbReference type="ARBA" id="ARBA00023211"/>
    </source>
</evidence>
<dbReference type="PROSITE" id="PS50222">
    <property type="entry name" value="EF_HAND_2"/>
    <property type="match status" value="1"/>
</dbReference>
<dbReference type="InterPro" id="IPR013235">
    <property type="entry name" value="PPP_dom"/>
</dbReference>
<feature type="domain" description="EF-hand" evidence="10">
    <location>
        <begin position="539"/>
        <end position="570"/>
    </location>
</feature>
<accession>T0S9S7</accession>
<reference evidence="11 12" key="1">
    <citation type="submission" date="2012-04" db="EMBL/GenBank/DDBJ databases">
        <title>The Genome Sequence of Saprolegnia declina VS20.</title>
        <authorList>
            <consortium name="The Broad Institute Genome Sequencing Platform"/>
            <person name="Russ C."/>
            <person name="Nusbaum C."/>
            <person name="Tyler B."/>
            <person name="van West P."/>
            <person name="Dieguez-Uribeondo J."/>
            <person name="de Bruijn I."/>
            <person name="Tripathy S."/>
            <person name="Jiang R."/>
            <person name="Young S.K."/>
            <person name="Zeng Q."/>
            <person name="Gargeya S."/>
            <person name="Fitzgerald M."/>
            <person name="Haas B."/>
            <person name="Abouelleil A."/>
            <person name="Alvarado L."/>
            <person name="Arachchi H.M."/>
            <person name="Berlin A."/>
            <person name="Chapman S.B."/>
            <person name="Goldberg J."/>
            <person name="Griggs A."/>
            <person name="Gujja S."/>
            <person name="Hansen M."/>
            <person name="Howarth C."/>
            <person name="Imamovic A."/>
            <person name="Larimer J."/>
            <person name="McCowen C."/>
            <person name="Montmayeur A."/>
            <person name="Murphy C."/>
            <person name="Neiman D."/>
            <person name="Pearson M."/>
            <person name="Priest M."/>
            <person name="Roberts A."/>
            <person name="Saif S."/>
            <person name="Shea T."/>
            <person name="Sisk P."/>
            <person name="Sykes S."/>
            <person name="Wortman J."/>
            <person name="Nusbaum C."/>
            <person name="Birren B."/>
        </authorList>
    </citation>
    <scope>NUCLEOTIDE SEQUENCE [LARGE SCALE GENOMIC DNA]</scope>
    <source>
        <strain evidence="11 12">VS20</strain>
    </source>
</reference>
<dbReference type="InterPro" id="IPR004843">
    <property type="entry name" value="Calcineurin-like_PHP"/>
</dbReference>
<keyword evidence="5 8" id="KW-0378">Hydrolase</keyword>
<dbReference type="OMA" id="WCEALES"/>
<evidence type="ECO:0000259" key="10">
    <source>
        <dbReference type="PROSITE" id="PS50222"/>
    </source>
</evidence>
<organism evidence="11 12">
    <name type="scientific">Saprolegnia diclina (strain VS20)</name>
    <dbReference type="NCBI Taxonomy" id="1156394"/>
    <lineage>
        <taxon>Eukaryota</taxon>
        <taxon>Sar</taxon>
        <taxon>Stramenopiles</taxon>
        <taxon>Oomycota</taxon>
        <taxon>Saprolegniomycetes</taxon>
        <taxon>Saprolegniales</taxon>
        <taxon>Saprolegniaceae</taxon>
        <taxon>Saprolegnia</taxon>
    </lineage>
</organism>
<dbReference type="EMBL" id="JH767133">
    <property type="protein sequence ID" value="EQC42033.1"/>
    <property type="molecule type" value="Genomic_DNA"/>
</dbReference>
<keyword evidence="3" id="KW-0479">Metal-binding</keyword>
<dbReference type="Proteomes" id="UP000030762">
    <property type="component" value="Unassembled WGS sequence"/>
</dbReference>
<dbReference type="STRING" id="1156394.T0S9S7"/>
<proteinExistence type="inferred from homology"/>
<feature type="region of interest" description="Disordered" evidence="9">
    <location>
        <begin position="1"/>
        <end position="46"/>
    </location>
</feature>
<dbReference type="InterPro" id="IPR011992">
    <property type="entry name" value="EF-hand-dom_pair"/>
</dbReference>
<evidence type="ECO:0000256" key="3">
    <source>
        <dbReference type="ARBA" id="ARBA00022723"/>
    </source>
</evidence>
<protein>
    <recommendedName>
        <fullName evidence="8">Serine/threonine-protein phosphatase</fullName>
        <ecNumber evidence="8">3.1.3.16</ecNumber>
    </recommendedName>
</protein>
<dbReference type="Pfam" id="PF00149">
    <property type="entry name" value="Metallophos"/>
    <property type="match status" value="1"/>
</dbReference>
<evidence type="ECO:0000256" key="5">
    <source>
        <dbReference type="ARBA" id="ARBA00022801"/>
    </source>
</evidence>
<dbReference type="eggNOG" id="KOG0377">
    <property type="taxonomic scope" value="Eukaryota"/>
</dbReference>
<dbReference type="SUPFAM" id="SSF47473">
    <property type="entry name" value="EF-hand"/>
    <property type="match status" value="1"/>
</dbReference>
<evidence type="ECO:0000313" key="12">
    <source>
        <dbReference type="Proteomes" id="UP000030762"/>
    </source>
</evidence>
<evidence type="ECO:0000256" key="1">
    <source>
        <dbReference type="ARBA" id="ARBA00001936"/>
    </source>
</evidence>
<dbReference type="InterPro" id="IPR002048">
    <property type="entry name" value="EF_hand_dom"/>
</dbReference>
<evidence type="ECO:0000313" key="11">
    <source>
        <dbReference type="EMBL" id="EQC42033.1"/>
    </source>
</evidence>
<dbReference type="SUPFAM" id="SSF56300">
    <property type="entry name" value="Metallo-dependent phosphatases"/>
    <property type="match status" value="1"/>
</dbReference>
<dbReference type="PROSITE" id="PS00018">
    <property type="entry name" value="EF_HAND_1"/>
    <property type="match status" value="2"/>
</dbReference>
<dbReference type="InterPro" id="IPR029052">
    <property type="entry name" value="Metallo-depent_PP-like"/>
</dbReference>
<dbReference type="Pfam" id="PF08321">
    <property type="entry name" value="PPP5"/>
    <property type="match status" value="1"/>
</dbReference>
<dbReference type="VEuPathDB" id="FungiDB:SDRG_00877"/>
<dbReference type="Pfam" id="PF13499">
    <property type="entry name" value="EF-hand_7"/>
    <property type="match status" value="1"/>
</dbReference>
<dbReference type="EC" id="3.1.3.16" evidence="8"/>
<dbReference type="PANTHER" id="PTHR45668">
    <property type="entry name" value="SERINE/THREONINE-PROTEIN PHOSPHATASE 5-RELATED"/>
    <property type="match status" value="1"/>
</dbReference>
<dbReference type="GO" id="GO:0004722">
    <property type="term" value="F:protein serine/threonine phosphatase activity"/>
    <property type="evidence" value="ECO:0007669"/>
    <property type="project" value="UniProtKB-EC"/>
</dbReference>
<evidence type="ECO:0000256" key="4">
    <source>
        <dbReference type="ARBA" id="ARBA00022737"/>
    </source>
</evidence>
<keyword evidence="4" id="KW-0677">Repeat</keyword>
<evidence type="ECO:0000256" key="9">
    <source>
        <dbReference type="SAM" id="MobiDB-lite"/>
    </source>
</evidence>
<dbReference type="Gene3D" id="3.60.21.10">
    <property type="match status" value="1"/>
</dbReference>
<dbReference type="InterPro" id="IPR006186">
    <property type="entry name" value="Ser/Thr-sp_prot-phosphatase"/>
</dbReference>
<keyword evidence="12" id="KW-1185">Reference proteome</keyword>
<keyword evidence="7" id="KW-0464">Manganese</keyword>
<dbReference type="OrthoDB" id="442428at2759"/>
<dbReference type="SMART" id="SM00054">
    <property type="entry name" value="EFh"/>
    <property type="match status" value="3"/>
</dbReference>
<keyword evidence="6" id="KW-0106">Calcium</keyword>
<dbReference type="CDD" id="cd00051">
    <property type="entry name" value="EFh"/>
    <property type="match status" value="1"/>
</dbReference>
<dbReference type="GO" id="GO:0005509">
    <property type="term" value="F:calcium ion binding"/>
    <property type="evidence" value="ECO:0007669"/>
    <property type="project" value="InterPro"/>
</dbReference>
<comment type="catalytic activity">
    <reaction evidence="8">
        <text>O-phospho-L-threonyl-[protein] + H2O = L-threonyl-[protein] + phosphate</text>
        <dbReference type="Rhea" id="RHEA:47004"/>
        <dbReference type="Rhea" id="RHEA-COMP:11060"/>
        <dbReference type="Rhea" id="RHEA-COMP:11605"/>
        <dbReference type="ChEBI" id="CHEBI:15377"/>
        <dbReference type="ChEBI" id="CHEBI:30013"/>
        <dbReference type="ChEBI" id="CHEBI:43474"/>
        <dbReference type="ChEBI" id="CHEBI:61977"/>
        <dbReference type="EC" id="3.1.3.16"/>
    </reaction>
</comment>
<dbReference type="PRINTS" id="PR00114">
    <property type="entry name" value="STPHPHTASE"/>
</dbReference>